<reference evidence="3 4" key="1">
    <citation type="submission" date="2018-03" db="EMBL/GenBank/DDBJ databases">
        <title>Genomic Encyclopedia of Archaeal and Bacterial Type Strains, Phase II (KMG-II): from individual species to whole genera.</title>
        <authorList>
            <person name="Goeker M."/>
        </authorList>
    </citation>
    <scope>NUCLEOTIDE SEQUENCE [LARGE SCALE GENOMIC DNA]</scope>
    <source>
        <strain evidence="3 4">DSM 25328</strain>
    </source>
</reference>
<dbReference type="GO" id="GO:0005829">
    <property type="term" value="C:cytosol"/>
    <property type="evidence" value="ECO:0007669"/>
    <property type="project" value="TreeGrafter"/>
</dbReference>
<comment type="similarity">
    <text evidence="1 2">Belongs to the UPF0301 (AlgH) family.</text>
</comment>
<dbReference type="HAMAP" id="MF_00758">
    <property type="entry name" value="UPF0301"/>
    <property type="match status" value="1"/>
</dbReference>
<dbReference type="NCBIfam" id="NF001268">
    <property type="entry name" value="PRK00228.1-4"/>
    <property type="match status" value="1"/>
</dbReference>
<dbReference type="PANTHER" id="PTHR30327:SF1">
    <property type="entry name" value="UPF0301 PROTEIN YQGE"/>
    <property type="match status" value="1"/>
</dbReference>
<dbReference type="Pfam" id="PF02622">
    <property type="entry name" value="DUF179"/>
    <property type="match status" value="1"/>
</dbReference>
<organism evidence="3 4">
    <name type="scientific">Tritonibacter scottomollicae</name>
    <name type="common">Epibacterium scottomollicae</name>
    <dbReference type="NCBI Taxonomy" id="483013"/>
    <lineage>
        <taxon>Bacteria</taxon>
        <taxon>Pseudomonadati</taxon>
        <taxon>Pseudomonadota</taxon>
        <taxon>Alphaproteobacteria</taxon>
        <taxon>Rhodobacterales</taxon>
        <taxon>Paracoccaceae</taxon>
        <taxon>Tritonibacter</taxon>
    </lineage>
</organism>
<name>A0A2T1AN27_TRISK</name>
<dbReference type="InterPro" id="IPR003774">
    <property type="entry name" value="AlgH-like"/>
</dbReference>
<dbReference type="EMBL" id="PVUF01000001">
    <property type="protein sequence ID" value="PRZ49973.1"/>
    <property type="molecule type" value="Genomic_DNA"/>
</dbReference>
<evidence type="ECO:0000256" key="1">
    <source>
        <dbReference type="ARBA" id="ARBA00009600"/>
    </source>
</evidence>
<dbReference type="Gene3D" id="3.40.1740.10">
    <property type="entry name" value="VC0467-like"/>
    <property type="match status" value="1"/>
</dbReference>
<evidence type="ECO:0000256" key="2">
    <source>
        <dbReference type="HAMAP-Rule" id="MF_00758"/>
    </source>
</evidence>
<evidence type="ECO:0000313" key="3">
    <source>
        <dbReference type="EMBL" id="PRZ49973.1"/>
    </source>
</evidence>
<protein>
    <recommendedName>
        <fullName evidence="2">UPF0301 protein CLV89_101189</fullName>
    </recommendedName>
</protein>
<evidence type="ECO:0000313" key="4">
    <source>
        <dbReference type="Proteomes" id="UP000237718"/>
    </source>
</evidence>
<proteinExistence type="inferred from homology"/>
<gene>
    <name evidence="3" type="ORF">CLV89_101189</name>
</gene>
<accession>A0A2T1AN27</accession>
<dbReference type="SUPFAM" id="SSF143456">
    <property type="entry name" value="VC0467-like"/>
    <property type="match status" value="1"/>
</dbReference>
<dbReference type="PANTHER" id="PTHR30327">
    <property type="entry name" value="UNCHARACTERIZED PROTEIN YQGE"/>
    <property type="match status" value="1"/>
</dbReference>
<dbReference type="AlphaFoldDB" id="A0A2T1AN27"/>
<sequence>MELTGKLLIAMPGIGDPRFDNSVVLLCSHGDEGAMGLIINKLAPGVVLKSLFDQLEIETRPAAGNTPVYFGGPVETQRGFVLHSDEYISTVNSLPIKPGVSMTATLDVLEEIAEGRGPEQYLVMLGYAGWGPGQLEDEIAQNGWLTADAQPEMIFTDTADDKWEAALASIGVTPLNLSMDAGHA</sequence>
<dbReference type="RefSeq" id="WP_165798070.1">
    <property type="nucleotide sequence ID" value="NZ_PVUF01000001.1"/>
</dbReference>
<comment type="caution">
    <text evidence="3">The sequence shown here is derived from an EMBL/GenBank/DDBJ whole genome shotgun (WGS) entry which is preliminary data.</text>
</comment>
<dbReference type="Proteomes" id="UP000237718">
    <property type="component" value="Unassembled WGS sequence"/>
</dbReference>